<keyword evidence="4 14" id="KW-0444">Lipid biosynthesis</keyword>
<feature type="active site" evidence="14">
    <location>
        <position position="117"/>
    </location>
</feature>
<dbReference type="NCBIfam" id="NF006829">
    <property type="entry name" value="PRK09352.1"/>
    <property type="match status" value="1"/>
</dbReference>
<evidence type="ECO:0000256" key="5">
    <source>
        <dbReference type="ARBA" id="ARBA00022679"/>
    </source>
</evidence>
<dbReference type="PANTHER" id="PTHR34069:SF2">
    <property type="entry name" value="BETA-KETOACYL-[ACYL-CARRIER-PROTEIN] SYNTHASE III"/>
    <property type="match status" value="1"/>
</dbReference>
<evidence type="ECO:0000256" key="9">
    <source>
        <dbReference type="ARBA" id="ARBA00023315"/>
    </source>
</evidence>
<comment type="domain">
    <text evidence="14">The last Arg residue of the ACP-binding site is essential for the weak association between ACP/AcpP and FabH.</text>
</comment>
<dbReference type="Pfam" id="PF08545">
    <property type="entry name" value="ACP_syn_III"/>
    <property type="match status" value="1"/>
</dbReference>
<feature type="region of interest" description="ACP-binding" evidence="14">
    <location>
        <begin position="258"/>
        <end position="262"/>
    </location>
</feature>
<sequence length="336" mass="35743">MPNHLIQAGILGVGSYVPERILTNKELENMVDTSDEWIRTRSGIKERRIADPSQSTSDLAAIAGRRALEHAGVKPEELDLIMLASCSKDMLIPAGACLVQDELGAYNAGAFDLEAGCSGFNYGLVVASQFVATGAMKRVLVIGAEVLSKVLDWEDRNTCVLFGDGAGAVVVGPVGPGEGILASKLSAEGSGWGHLYIPAGGSKMPADPITVEQKLHTVHMNGKEVFRYAVKVMEEASLNVLSAANMQLSDIDLLIPHQANIRIIEHAAKKLSVPMDKVLVNLDRYGNTSAATIPLALDEAVKTGRVKYGDRVLMVAFGAGLTAAGVVLKWNLREGE</sequence>
<comment type="catalytic activity">
    <reaction evidence="11">
        <text>(2S)-2-methylbutanoyl-CoA + malonyl-[ACP] + H(+) = (4S)-4-methyl-3-oxohexanoyl-[ACP] + CO2 + CoA</text>
        <dbReference type="Rhea" id="RHEA:42276"/>
        <dbReference type="Rhea" id="RHEA-COMP:9623"/>
        <dbReference type="Rhea" id="RHEA-COMP:17148"/>
        <dbReference type="ChEBI" id="CHEBI:15378"/>
        <dbReference type="ChEBI" id="CHEBI:16526"/>
        <dbReference type="ChEBI" id="CHEBI:57287"/>
        <dbReference type="ChEBI" id="CHEBI:78449"/>
        <dbReference type="ChEBI" id="CHEBI:88166"/>
        <dbReference type="ChEBI" id="CHEBI:167462"/>
        <dbReference type="EC" id="2.3.1.300"/>
    </reaction>
    <physiologicalReaction direction="left-to-right" evidence="11">
        <dbReference type="Rhea" id="RHEA:42277"/>
    </physiologicalReaction>
</comment>
<evidence type="ECO:0000256" key="3">
    <source>
        <dbReference type="ARBA" id="ARBA00022490"/>
    </source>
</evidence>
<dbReference type="Pfam" id="PF08541">
    <property type="entry name" value="ACP_syn_III_C"/>
    <property type="match status" value="1"/>
</dbReference>
<evidence type="ECO:0000259" key="16">
    <source>
        <dbReference type="Pfam" id="PF08545"/>
    </source>
</evidence>
<keyword evidence="14" id="KW-0511">Multifunctional enzyme</keyword>
<comment type="catalytic activity">
    <reaction evidence="13">
        <text>3-methylbutanoyl-CoA + malonyl-[ACP] + H(+) = 5-methyl-3-oxohexanoyl-[ACP] + CO2 + CoA</text>
        <dbReference type="Rhea" id="RHEA:42272"/>
        <dbReference type="Rhea" id="RHEA-COMP:9623"/>
        <dbReference type="Rhea" id="RHEA-COMP:9941"/>
        <dbReference type="ChEBI" id="CHEBI:15378"/>
        <dbReference type="ChEBI" id="CHEBI:16526"/>
        <dbReference type="ChEBI" id="CHEBI:57287"/>
        <dbReference type="ChEBI" id="CHEBI:57345"/>
        <dbReference type="ChEBI" id="CHEBI:78449"/>
        <dbReference type="ChEBI" id="CHEBI:78822"/>
        <dbReference type="EC" id="2.3.1.300"/>
    </reaction>
    <physiologicalReaction direction="left-to-right" evidence="13">
        <dbReference type="Rhea" id="RHEA:42273"/>
    </physiologicalReaction>
</comment>
<dbReference type="InterPro" id="IPR013747">
    <property type="entry name" value="ACP_syn_III_C"/>
</dbReference>
<evidence type="ECO:0000256" key="6">
    <source>
        <dbReference type="ARBA" id="ARBA00022832"/>
    </source>
</evidence>
<comment type="subcellular location">
    <subcellularLocation>
        <location evidence="14">Cytoplasm</location>
    </subcellularLocation>
</comment>
<dbReference type="CDD" id="cd00830">
    <property type="entry name" value="KAS_III"/>
    <property type="match status" value="1"/>
</dbReference>
<dbReference type="InterPro" id="IPR004655">
    <property type="entry name" value="FabH"/>
</dbReference>
<dbReference type="InterPro" id="IPR013751">
    <property type="entry name" value="ACP_syn_III_N"/>
</dbReference>
<dbReference type="AlphaFoldDB" id="A0A1M6W1S3"/>
<keyword evidence="18" id="KW-1185">Reference proteome</keyword>
<dbReference type="GO" id="GO:0044550">
    <property type="term" value="P:secondary metabolite biosynthetic process"/>
    <property type="evidence" value="ECO:0007669"/>
    <property type="project" value="TreeGrafter"/>
</dbReference>
<dbReference type="STRING" id="1121421.SAMN02745123_03452"/>
<dbReference type="PANTHER" id="PTHR34069">
    <property type="entry name" value="3-OXOACYL-[ACYL-CARRIER-PROTEIN] SYNTHASE 3"/>
    <property type="match status" value="1"/>
</dbReference>
<comment type="catalytic activity">
    <reaction evidence="12">
        <text>2-methylpropanoyl-CoA + malonyl-[ACP] + H(+) = 4-methyl-3-oxopentanoyl-[ACP] + CO2 + CoA</text>
        <dbReference type="Rhea" id="RHEA:42268"/>
        <dbReference type="Rhea" id="RHEA-COMP:9623"/>
        <dbReference type="Rhea" id="RHEA-COMP:9940"/>
        <dbReference type="ChEBI" id="CHEBI:15378"/>
        <dbReference type="ChEBI" id="CHEBI:16526"/>
        <dbReference type="ChEBI" id="CHEBI:57287"/>
        <dbReference type="ChEBI" id="CHEBI:57338"/>
        <dbReference type="ChEBI" id="CHEBI:78449"/>
        <dbReference type="ChEBI" id="CHEBI:78820"/>
        <dbReference type="EC" id="2.3.1.300"/>
    </reaction>
    <physiologicalReaction direction="left-to-right" evidence="12">
        <dbReference type="Rhea" id="RHEA:42269"/>
    </physiologicalReaction>
</comment>
<dbReference type="FunFam" id="3.40.47.10:FF:000004">
    <property type="entry name" value="3-oxoacyl-[acyl-carrier-protein] synthase 3"/>
    <property type="match status" value="1"/>
</dbReference>
<evidence type="ECO:0000259" key="15">
    <source>
        <dbReference type="Pfam" id="PF08541"/>
    </source>
</evidence>
<dbReference type="GO" id="GO:0033818">
    <property type="term" value="F:beta-ketoacyl-acyl-carrier-protein synthase III activity"/>
    <property type="evidence" value="ECO:0007669"/>
    <property type="project" value="UniProtKB-UniRule"/>
</dbReference>
<dbReference type="Gene3D" id="3.40.47.10">
    <property type="match status" value="1"/>
</dbReference>
<dbReference type="UniPathway" id="UPA00094"/>
<evidence type="ECO:0000313" key="18">
    <source>
        <dbReference type="Proteomes" id="UP000183997"/>
    </source>
</evidence>
<dbReference type="SUPFAM" id="SSF53901">
    <property type="entry name" value="Thiolase-like"/>
    <property type="match status" value="1"/>
</dbReference>
<feature type="domain" description="Beta-ketoacyl-[acyl-carrier-protein] synthase III N-terminal" evidence="16">
    <location>
        <begin position="111"/>
        <end position="189"/>
    </location>
</feature>
<name>A0A1M6W1S3_9FIRM</name>
<dbReference type="NCBIfam" id="TIGR00747">
    <property type="entry name" value="fabH"/>
    <property type="match status" value="1"/>
</dbReference>
<protein>
    <recommendedName>
        <fullName evidence="14">Beta-ketoacyl-[acyl-carrier-protein] synthase III</fullName>
        <shortName evidence="14">Beta-ketoacyl-ACP synthase III</shortName>
        <shortName evidence="14">KAS III</shortName>
        <ecNumber evidence="14">2.3.1.180</ecNumber>
    </recommendedName>
    <alternativeName>
        <fullName evidence="14">3-oxoacyl-[acyl-carrier-protein] synthase 3</fullName>
    </alternativeName>
    <alternativeName>
        <fullName evidence="14">3-oxoacyl-[acyl-carrier-protein] synthase III</fullName>
    </alternativeName>
</protein>
<comment type="function">
    <text evidence="14">Catalyzes the condensation reaction of fatty acid synthesis by the addition to an acyl acceptor of two carbons from malonyl-ACP. Catalyzes the first condensation reaction which initiates fatty acid synthesis and may therefore play a role in governing the total rate of fatty acid production. Possesses both acetoacetyl-ACP synthase and acetyl transacylase activities. Its substrate specificity determines the biosynthesis of branched-chain and/or straight-chain of fatty acids.</text>
</comment>
<dbReference type="EC" id="2.3.1.180" evidence="14"/>
<evidence type="ECO:0000256" key="8">
    <source>
        <dbReference type="ARBA" id="ARBA00023160"/>
    </source>
</evidence>
<reference evidence="18" key="1">
    <citation type="submission" date="2016-11" db="EMBL/GenBank/DDBJ databases">
        <authorList>
            <person name="Varghese N."/>
            <person name="Submissions S."/>
        </authorList>
    </citation>
    <scope>NUCLEOTIDE SEQUENCE [LARGE SCALE GENOMIC DNA]</scope>
    <source>
        <strain evidence="18">DSM 10349</strain>
    </source>
</reference>
<keyword evidence="9 14" id="KW-0012">Acyltransferase</keyword>
<evidence type="ECO:0000256" key="4">
    <source>
        <dbReference type="ARBA" id="ARBA00022516"/>
    </source>
</evidence>
<keyword evidence="8 14" id="KW-0275">Fatty acid biosynthesis</keyword>
<feature type="active site" evidence="14">
    <location>
        <position position="287"/>
    </location>
</feature>
<dbReference type="RefSeq" id="WP_072916861.1">
    <property type="nucleotide sequence ID" value="NZ_FRAR01000027.1"/>
</dbReference>
<evidence type="ECO:0000313" key="17">
    <source>
        <dbReference type="EMBL" id="SHK87712.1"/>
    </source>
</evidence>
<evidence type="ECO:0000256" key="11">
    <source>
        <dbReference type="ARBA" id="ARBA00052407"/>
    </source>
</evidence>
<dbReference type="OrthoDB" id="9815506at2"/>
<accession>A0A1M6W1S3</accession>
<evidence type="ECO:0000256" key="7">
    <source>
        <dbReference type="ARBA" id="ARBA00023098"/>
    </source>
</evidence>
<keyword evidence="6 14" id="KW-0276">Fatty acid metabolism</keyword>
<evidence type="ECO:0000256" key="12">
    <source>
        <dbReference type="ARBA" id="ARBA00052467"/>
    </source>
</evidence>
<evidence type="ECO:0000256" key="10">
    <source>
        <dbReference type="ARBA" id="ARBA00051096"/>
    </source>
</evidence>
<feature type="domain" description="Beta-ketoacyl-[acyl-carrier-protein] synthase III C-terminal" evidence="15">
    <location>
        <begin position="241"/>
        <end position="330"/>
    </location>
</feature>
<dbReference type="GO" id="GO:0004315">
    <property type="term" value="F:3-oxoacyl-[acyl-carrier-protein] synthase activity"/>
    <property type="evidence" value="ECO:0007669"/>
    <property type="project" value="InterPro"/>
</dbReference>
<dbReference type="EMBL" id="FRAR01000027">
    <property type="protein sequence ID" value="SHK87712.1"/>
    <property type="molecule type" value="Genomic_DNA"/>
</dbReference>
<keyword evidence="7 14" id="KW-0443">Lipid metabolism</keyword>
<keyword evidence="5 14" id="KW-0808">Transferase</keyword>
<keyword evidence="3 14" id="KW-0963">Cytoplasm</keyword>
<proteinExistence type="inferred from homology"/>
<dbReference type="Proteomes" id="UP000183997">
    <property type="component" value="Unassembled WGS sequence"/>
</dbReference>
<comment type="pathway">
    <text evidence="1 14">Lipid metabolism; fatty acid biosynthesis.</text>
</comment>
<evidence type="ECO:0000256" key="13">
    <source>
        <dbReference type="ARBA" id="ARBA00052985"/>
    </source>
</evidence>
<dbReference type="HAMAP" id="MF_01815">
    <property type="entry name" value="FabH"/>
    <property type="match status" value="1"/>
</dbReference>
<dbReference type="InterPro" id="IPR016039">
    <property type="entry name" value="Thiolase-like"/>
</dbReference>
<gene>
    <name evidence="14" type="primary">fabH</name>
    <name evidence="17" type="ORF">SAMN02745123_03452</name>
</gene>
<feature type="active site" evidence="14">
    <location>
        <position position="257"/>
    </location>
</feature>
<evidence type="ECO:0000256" key="14">
    <source>
        <dbReference type="HAMAP-Rule" id="MF_01815"/>
    </source>
</evidence>
<organism evidence="17 18">
    <name type="scientific">Desulforamulus aeronauticus DSM 10349</name>
    <dbReference type="NCBI Taxonomy" id="1121421"/>
    <lineage>
        <taxon>Bacteria</taxon>
        <taxon>Bacillati</taxon>
        <taxon>Bacillota</taxon>
        <taxon>Clostridia</taxon>
        <taxon>Eubacteriales</taxon>
        <taxon>Peptococcaceae</taxon>
        <taxon>Desulforamulus</taxon>
    </lineage>
</organism>
<evidence type="ECO:0000256" key="2">
    <source>
        <dbReference type="ARBA" id="ARBA00008642"/>
    </source>
</evidence>
<dbReference type="GO" id="GO:0005737">
    <property type="term" value="C:cytoplasm"/>
    <property type="evidence" value="ECO:0007669"/>
    <property type="project" value="UniProtKB-SubCell"/>
</dbReference>
<evidence type="ECO:0000256" key="1">
    <source>
        <dbReference type="ARBA" id="ARBA00005194"/>
    </source>
</evidence>
<comment type="subunit">
    <text evidence="14">Homodimer.</text>
</comment>
<comment type="catalytic activity">
    <reaction evidence="10">
        <text>malonyl-[ACP] + acetyl-CoA + H(+) = 3-oxobutanoyl-[ACP] + CO2 + CoA</text>
        <dbReference type="Rhea" id="RHEA:12080"/>
        <dbReference type="Rhea" id="RHEA-COMP:9623"/>
        <dbReference type="Rhea" id="RHEA-COMP:9625"/>
        <dbReference type="ChEBI" id="CHEBI:15378"/>
        <dbReference type="ChEBI" id="CHEBI:16526"/>
        <dbReference type="ChEBI" id="CHEBI:57287"/>
        <dbReference type="ChEBI" id="CHEBI:57288"/>
        <dbReference type="ChEBI" id="CHEBI:78449"/>
        <dbReference type="ChEBI" id="CHEBI:78450"/>
        <dbReference type="EC" id="2.3.1.180"/>
    </reaction>
    <physiologicalReaction direction="left-to-right" evidence="10">
        <dbReference type="Rhea" id="RHEA:12081"/>
    </physiologicalReaction>
</comment>
<dbReference type="GO" id="GO:0006633">
    <property type="term" value="P:fatty acid biosynthetic process"/>
    <property type="evidence" value="ECO:0007669"/>
    <property type="project" value="UniProtKB-UniRule"/>
</dbReference>
<comment type="similarity">
    <text evidence="2 14">Belongs to the thiolase-like superfamily. FabH family.</text>
</comment>